<dbReference type="SUPFAM" id="SSF55781">
    <property type="entry name" value="GAF domain-like"/>
    <property type="match status" value="2"/>
</dbReference>
<evidence type="ECO:0000256" key="3">
    <source>
        <dbReference type="SAM" id="MobiDB-lite"/>
    </source>
</evidence>
<dbReference type="AlphaFoldDB" id="A0A1D1VIL0"/>
<dbReference type="InterPro" id="IPR036971">
    <property type="entry name" value="PDEase_catalytic_dom_sf"/>
</dbReference>
<gene>
    <name evidence="5" type="primary">RvY_10865-1</name>
    <name evidence="5" type="synonym">RvY_10865.1</name>
    <name evidence="5" type="ORF">RvY_10865</name>
</gene>
<name>A0A1D1VIL0_RAMVA</name>
<reference evidence="5 6" key="1">
    <citation type="journal article" date="2016" name="Nat. Commun.">
        <title>Extremotolerant tardigrade genome and improved radiotolerance of human cultured cells by tardigrade-unique protein.</title>
        <authorList>
            <person name="Hashimoto T."/>
            <person name="Horikawa D.D."/>
            <person name="Saito Y."/>
            <person name="Kuwahara H."/>
            <person name="Kozuka-Hata H."/>
            <person name="Shin-I T."/>
            <person name="Minakuchi Y."/>
            <person name="Ohishi K."/>
            <person name="Motoyama A."/>
            <person name="Aizu T."/>
            <person name="Enomoto A."/>
            <person name="Kondo K."/>
            <person name="Tanaka S."/>
            <person name="Hara Y."/>
            <person name="Koshikawa S."/>
            <person name="Sagara H."/>
            <person name="Miura T."/>
            <person name="Yokobori S."/>
            <person name="Miyagawa K."/>
            <person name="Suzuki Y."/>
            <person name="Kubo T."/>
            <person name="Oyama M."/>
            <person name="Kohara Y."/>
            <person name="Fujiyama A."/>
            <person name="Arakawa K."/>
            <person name="Katayama T."/>
            <person name="Toyoda A."/>
            <person name="Kunieda T."/>
        </authorList>
    </citation>
    <scope>NUCLEOTIDE SEQUENCE [LARGE SCALE GENOMIC DNA]</scope>
    <source>
        <strain evidence="5 6">YOKOZUNA-1</strain>
    </source>
</reference>
<feature type="domain" description="GAF" evidence="4">
    <location>
        <begin position="551"/>
        <end position="715"/>
    </location>
</feature>
<proteinExistence type="inferred from homology"/>
<dbReference type="InterPro" id="IPR029016">
    <property type="entry name" value="GAF-like_dom_sf"/>
</dbReference>
<dbReference type="InterPro" id="IPR003018">
    <property type="entry name" value="GAF"/>
</dbReference>
<evidence type="ECO:0000313" key="5">
    <source>
        <dbReference type="EMBL" id="GAU99932.1"/>
    </source>
</evidence>
<comment type="similarity">
    <text evidence="2">Belongs to the cyclic nucleotide phosphodiesterase family.</text>
</comment>
<dbReference type="GO" id="GO:0007165">
    <property type="term" value="P:signal transduction"/>
    <property type="evidence" value="ECO:0007669"/>
    <property type="project" value="InterPro"/>
</dbReference>
<dbReference type="GO" id="GO:0004114">
    <property type="term" value="F:3',5'-cyclic-nucleotide phosphodiesterase activity"/>
    <property type="evidence" value="ECO:0007669"/>
    <property type="project" value="InterPro"/>
</dbReference>
<dbReference type="Pfam" id="PF01590">
    <property type="entry name" value="GAF"/>
    <property type="match status" value="1"/>
</dbReference>
<dbReference type="Gene3D" id="3.30.450.40">
    <property type="match status" value="1"/>
</dbReference>
<evidence type="ECO:0000256" key="1">
    <source>
        <dbReference type="ARBA" id="ARBA00001968"/>
    </source>
</evidence>
<sequence>MTATADAWRVEDRHDAYDFEDDPGGAPPKIDMECSADGKCARATQTLGKVPKVYLTEAWKYMKIAGRENRPVVDFRHYPQIGTMRTDKFQPVVPDNVTLEELEQEPSLLRVIRENHHMTNHTIADHFDASARHCMHLGNFAQLRVDPTYNALVNAMPTTKSDLWFATNTKSVENQLMSNKVMVKEFIKQSKLFSSRDLYLMMHLKRARRKPIEGLKAKAKKEYRDTREADIHAIEQYEMASDRRESHLQAYAPQNPQERAIKDSNMYHLPPDSHLTHELPEFKQFKEPSVVNLSEAMNEVFHYAKRQKNLLNADQMAFYVVRETDGPIVSLEKYPPRRVSQYTQPIPESLQYGMSLSGASGKEGGTEVGDAPNGVSGSSRDVREREDSGAVSNVEKLEDDLDLSDTQNDGGEPVKSPPKIQKQRTSDIVVDYREPHELITKVVTAQTWFLIPNVKAYLSRYPPILPVMPEDPRSIILVPVGLHSGKIIGFLSFIRCGRKPTFTESEADISFVHANYLLRTRYYAGVRSVQRQTERNMLKYMHDILKIKDPPVEEFLHQTLILARTLADADRAGCFLANQLTESLSLDRQLIVYLLESGGEDPVTGKPACRKGCDIRMSVNSGIVGCAYRHRRTYSSSGTQFDQHFFSAIDKMMAHRTESLVCVPFLMGGEPYGLLEVLNKKSSSRFSDQDIAMLHLNSVFPALGILIAWYRVACNKQEYLWCIYRARIASMRNRRVHRTTRLWRPQERPRNLPNFANLTPELTEPGYFYLDAMKELTETCAAMIKSMAGELKLDDTVVWNFVHHVKNYYTGAKFHNWRNTFAALQTLYAIMSHTNGFFSSEEQLTMAVAVMVHGIDHCLLNGAITEGTDLPGGLAHVYGITIPEAGSVRSMSILLREKSTNVFHMFRSKYWRRLKENARNCVLATHLPGVPQKTAKLKALWTAGEFKSFEIEHRQFLRELVATFLRRFCVPLFDLLRLIFPDTGVFLDACVKNLEKLDPESRFDQLSTLSHIDGGGTGHKRKDRHVSSEMKRMMRRNIWEDMRIPFEQRDIEYKNFADMPHLWHKSEAPQDS</sequence>
<dbReference type="SUPFAM" id="SSF109604">
    <property type="entry name" value="HD-domain/PDEase-like"/>
    <property type="match status" value="1"/>
</dbReference>
<evidence type="ECO:0000256" key="2">
    <source>
        <dbReference type="ARBA" id="ARBA00007648"/>
    </source>
</evidence>
<protein>
    <recommendedName>
        <fullName evidence="4">GAF domain-containing protein</fullName>
    </recommendedName>
</protein>
<dbReference type="EMBL" id="BDGG01000005">
    <property type="protein sequence ID" value="GAU99932.1"/>
    <property type="molecule type" value="Genomic_DNA"/>
</dbReference>
<keyword evidence="6" id="KW-1185">Reference proteome</keyword>
<dbReference type="STRING" id="947166.A0A1D1VIL0"/>
<dbReference type="SMART" id="SM00065">
    <property type="entry name" value="GAF"/>
    <property type="match status" value="2"/>
</dbReference>
<evidence type="ECO:0000259" key="4">
    <source>
        <dbReference type="SMART" id="SM00065"/>
    </source>
</evidence>
<comment type="cofactor">
    <cofactor evidence="1">
        <name>a divalent metal cation</name>
        <dbReference type="ChEBI" id="CHEBI:60240"/>
    </cofactor>
</comment>
<comment type="caution">
    <text evidence="5">The sequence shown here is derived from an EMBL/GenBank/DDBJ whole genome shotgun (WGS) entry which is preliminary data.</text>
</comment>
<dbReference type="Proteomes" id="UP000186922">
    <property type="component" value="Unassembled WGS sequence"/>
</dbReference>
<dbReference type="Pfam" id="PF00233">
    <property type="entry name" value="PDEase_I"/>
    <property type="match status" value="1"/>
</dbReference>
<feature type="domain" description="GAF" evidence="4">
    <location>
        <begin position="292"/>
        <end position="527"/>
    </location>
</feature>
<dbReference type="OrthoDB" id="10064005at2759"/>
<organism evidence="5 6">
    <name type="scientific">Ramazzottius varieornatus</name>
    <name type="common">Water bear</name>
    <name type="synonym">Tardigrade</name>
    <dbReference type="NCBI Taxonomy" id="947166"/>
    <lineage>
        <taxon>Eukaryota</taxon>
        <taxon>Metazoa</taxon>
        <taxon>Ecdysozoa</taxon>
        <taxon>Tardigrada</taxon>
        <taxon>Eutardigrada</taxon>
        <taxon>Parachela</taxon>
        <taxon>Hypsibioidea</taxon>
        <taxon>Ramazzottiidae</taxon>
        <taxon>Ramazzottius</taxon>
    </lineage>
</organism>
<dbReference type="Gene3D" id="1.10.1300.10">
    <property type="entry name" value="3'5'-cyclic nucleotide phosphodiesterase, catalytic domain"/>
    <property type="match status" value="1"/>
</dbReference>
<feature type="region of interest" description="Disordered" evidence="3">
    <location>
        <begin position="351"/>
        <end position="427"/>
    </location>
</feature>
<evidence type="ECO:0000313" key="6">
    <source>
        <dbReference type="Proteomes" id="UP000186922"/>
    </source>
</evidence>
<dbReference type="InterPro" id="IPR002073">
    <property type="entry name" value="PDEase_catalytic_dom"/>
</dbReference>
<accession>A0A1D1VIL0</accession>